<dbReference type="InterPro" id="IPR050807">
    <property type="entry name" value="TransReg_Diox_bact_type"/>
</dbReference>
<organism evidence="3 4">
    <name type="scientific">Kaistia nematophila</name>
    <dbReference type="NCBI Taxonomy" id="2994654"/>
    <lineage>
        <taxon>Bacteria</taxon>
        <taxon>Pseudomonadati</taxon>
        <taxon>Pseudomonadota</taxon>
        <taxon>Alphaproteobacteria</taxon>
        <taxon>Hyphomicrobiales</taxon>
        <taxon>Kaistiaceae</taxon>
        <taxon>Kaistia</taxon>
    </lineage>
</organism>
<sequence>MGMEQDAQSKRVAELFKDRLKAARKQAGLTQDELATKAGISVVTLSKLETGVNKPAFDILVALAHALEASPSFLLGWDPQADAKTDASRRALLLRLNVIVQKLSDEWIEQLIALAERAAPQPRR</sequence>
<dbReference type="CDD" id="cd00093">
    <property type="entry name" value="HTH_XRE"/>
    <property type="match status" value="1"/>
</dbReference>
<keyword evidence="4" id="KW-1185">Reference proteome</keyword>
<comment type="caution">
    <text evidence="3">The sequence shown here is derived from an EMBL/GenBank/DDBJ whole genome shotgun (WGS) entry which is preliminary data.</text>
</comment>
<dbReference type="EMBL" id="JAPKNK010000018">
    <property type="protein sequence ID" value="MCX5572317.1"/>
    <property type="molecule type" value="Genomic_DNA"/>
</dbReference>
<dbReference type="PROSITE" id="PS50943">
    <property type="entry name" value="HTH_CROC1"/>
    <property type="match status" value="1"/>
</dbReference>
<gene>
    <name evidence="3" type="ORF">OSH07_24155</name>
</gene>
<proteinExistence type="predicted"/>
<dbReference type="SUPFAM" id="SSF47413">
    <property type="entry name" value="lambda repressor-like DNA-binding domains"/>
    <property type="match status" value="1"/>
</dbReference>
<reference evidence="3" key="1">
    <citation type="submission" date="2022-11" db="EMBL/GenBank/DDBJ databases">
        <title>Biodiversity and phylogenetic relationships of bacteria.</title>
        <authorList>
            <person name="Machado R.A.R."/>
            <person name="Bhat A."/>
            <person name="Loulou A."/>
            <person name="Kallel S."/>
        </authorList>
    </citation>
    <scope>NUCLEOTIDE SEQUENCE</scope>
    <source>
        <strain evidence="3">K-TC2</strain>
    </source>
</reference>
<dbReference type="GO" id="GO:0005829">
    <property type="term" value="C:cytosol"/>
    <property type="evidence" value="ECO:0007669"/>
    <property type="project" value="TreeGrafter"/>
</dbReference>
<evidence type="ECO:0000313" key="4">
    <source>
        <dbReference type="Proteomes" id="UP001144805"/>
    </source>
</evidence>
<dbReference type="InterPro" id="IPR010982">
    <property type="entry name" value="Lambda_DNA-bd_dom_sf"/>
</dbReference>
<dbReference type="PANTHER" id="PTHR46797:SF1">
    <property type="entry name" value="METHYLPHOSPHONATE SYNTHASE"/>
    <property type="match status" value="1"/>
</dbReference>
<dbReference type="GO" id="GO:0003700">
    <property type="term" value="F:DNA-binding transcription factor activity"/>
    <property type="evidence" value="ECO:0007669"/>
    <property type="project" value="TreeGrafter"/>
</dbReference>
<evidence type="ECO:0000259" key="2">
    <source>
        <dbReference type="PROSITE" id="PS50943"/>
    </source>
</evidence>
<protein>
    <submittedName>
        <fullName evidence="3">Helix-turn-helix transcriptional regulator</fullName>
    </submittedName>
</protein>
<evidence type="ECO:0000313" key="3">
    <source>
        <dbReference type="EMBL" id="MCX5572317.1"/>
    </source>
</evidence>
<evidence type="ECO:0000256" key="1">
    <source>
        <dbReference type="ARBA" id="ARBA00023125"/>
    </source>
</evidence>
<dbReference type="InterPro" id="IPR001387">
    <property type="entry name" value="Cro/C1-type_HTH"/>
</dbReference>
<feature type="domain" description="HTH cro/C1-type" evidence="2">
    <location>
        <begin position="20"/>
        <end position="74"/>
    </location>
</feature>
<dbReference type="Proteomes" id="UP001144805">
    <property type="component" value="Unassembled WGS sequence"/>
</dbReference>
<dbReference type="PANTHER" id="PTHR46797">
    <property type="entry name" value="HTH-TYPE TRANSCRIPTIONAL REGULATOR"/>
    <property type="match status" value="1"/>
</dbReference>
<dbReference type="AlphaFoldDB" id="A0A9X3E7Q2"/>
<name>A0A9X3E7Q2_9HYPH</name>
<keyword evidence="1" id="KW-0238">DNA-binding</keyword>
<dbReference type="GO" id="GO:0003677">
    <property type="term" value="F:DNA binding"/>
    <property type="evidence" value="ECO:0007669"/>
    <property type="project" value="UniProtKB-KW"/>
</dbReference>
<dbReference type="SMART" id="SM00530">
    <property type="entry name" value="HTH_XRE"/>
    <property type="match status" value="1"/>
</dbReference>
<dbReference type="Pfam" id="PF01381">
    <property type="entry name" value="HTH_3"/>
    <property type="match status" value="1"/>
</dbReference>
<dbReference type="Gene3D" id="1.10.260.40">
    <property type="entry name" value="lambda repressor-like DNA-binding domains"/>
    <property type="match status" value="1"/>
</dbReference>
<accession>A0A9X3E7Q2</accession>